<evidence type="ECO:0000256" key="1">
    <source>
        <dbReference type="ARBA" id="ARBA00007806"/>
    </source>
</evidence>
<dbReference type="Proteomes" id="UP000766986">
    <property type="component" value="Unassembled WGS sequence"/>
</dbReference>
<dbReference type="Pfam" id="PF17137">
    <property type="entry name" value="DUF5110"/>
    <property type="match status" value="1"/>
</dbReference>
<dbReference type="Gene3D" id="2.60.40.1760">
    <property type="entry name" value="glycosyl hydrolase (family 31)"/>
    <property type="match status" value="1"/>
</dbReference>
<accession>A0ABS2E1R1</accession>
<feature type="domain" description="Glycosyl hydrolase family 31 C-terminal" evidence="6">
    <location>
        <begin position="561"/>
        <end position="628"/>
    </location>
</feature>
<evidence type="ECO:0000259" key="5">
    <source>
        <dbReference type="Pfam" id="PF17137"/>
    </source>
</evidence>
<dbReference type="InterPro" id="IPR017853">
    <property type="entry name" value="GH"/>
</dbReference>
<dbReference type="Pfam" id="PF13802">
    <property type="entry name" value="Gal_mutarotas_2"/>
    <property type="match status" value="1"/>
</dbReference>
<keyword evidence="2" id="KW-0326">Glycosidase</keyword>
<organism evidence="7 8">
    <name type="scientific">Mediterranea massiliensis</name>
    <dbReference type="NCBI Taxonomy" id="1841865"/>
    <lineage>
        <taxon>Bacteria</taxon>
        <taxon>Pseudomonadati</taxon>
        <taxon>Bacteroidota</taxon>
        <taxon>Bacteroidia</taxon>
        <taxon>Bacteroidales</taxon>
        <taxon>Bacteroidaceae</taxon>
        <taxon>Mediterranea</taxon>
    </lineage>
</organism>
<dbReference type="InterPro" id="IPR025887">
    <property type="entry name" value="Glyco_hydro_31_N_dom"/>
</dbReference>
<feature type="domain" description="Glycoside hydrolase family 31 N-terminal" evidence="4">
    <location>
        <begin position="79"/>
        <end position="148"/>
    </location>
</feature>
<comment type="similarity">
    <text evidence="1 2">Belongs to the glycosyl hydrolase 31 family.</text>
</comment>
<keyword evidence="8" id="KW-1185">Reference proteome</keyword>
<dbReference type="EMBL" id="JACLYZ010000021">
    <property type="protein sequence ID" value="MBM6735554.1"/>
    <property type="molecule type" value="Genomic_DNA"/>
</dbReference>
<comment type="caution">
    <text evidence="7">The sequence shown here is derived from an EMBL/GenBank/DDBJ whole genome shotgun (WGS) entry which is preliminary data.</text>
</comment>
<feature type="domain" description="Glycoside hydrolase family 31 TIM barrel" evidence="3">
    <location>
        <begin position="219"/>
        <end position="513"/>
    </location>
</feature>
<keyword evidence="2" id="KW-0378">Hydrolase</keyword>
<dbReference type="PANTHER" id="PTHR43863:SF2">
    <property type="entry name" value="MALTASE-GLUCOAMYLASE"/>
    <property type="match status" value="1"/>
</dbReference>
<sequence>MNTKRILLGIVVCLLLFPIRAQIVWQQMEPGVWKGVIGMPEDYSLLTVAGVLPLKEGFTRLPEVHLPELANEIVGTVQDGKTYLQIPLEKEEQIFGFGLNFQTVHQRGKILNLHVDHYGGKDNGRTHAPVPFYVSSLGYGILVNSARYLTVYAGSGVRKDSPNVPIARDRNTDKDWTSAPYSDAVSILVPARGVEIFLFAGPTPMDAIRRYNLYCGGGALPPRWGLGFTQRTQKLYTADDVEREIDEFERRGFPLDFIGLEPGWQSKAYPCTLEWDKKRFPNPVDFIKKMEKKGVRINLWTNPYLSPESDIYKRMYPVSGSHTVWCGIVPDMADSLARQLWMDKLEKEHVCIGVSGYKIDEVDGYDRYLWPDVATFPSGIPAEQMRQTYGLWMQRTTSKLYEKYNQRTFGLVRGSNAGASSFPYVIYNDYYSHQDFITALVNSGFCGVLWTPEVRSSKTGEEWLRRFQSVVFSPMAMINAWSNGTKPWSFPEVAEQVKEYAILRMRMMPYWYTEFARYHFDGIPPFRAVNLESGFNPKQSVRMEVENDNLDDNPYMEAISKEIKDQYMAGEYLLVAPMFTGQKERYVVLPKGNWYDFYTGEYVGNGERITVSPGLDHIPVFVKDGAIIPMMEPMLHAPKAGQKINLEIRHYGKAEGRYFLYDDDGETFDYKKGIFSWREINVIYDEKDRLKGIISKAEKGKPDNIAKVTWKFMTAKYGISDDGRSGSSENDNRCSGY</sequence>
<dbReference type="CDD" id="cd06592">
    <property type="entry name" value="GH31_NET37"/>
    <property type="match status" value="1"/>
</dbReference>
<dbReference type="InterPro" id="IPR048395">
    <property type="entry name" value="Glyco_hydro_31_C"/>
</dbReference>
<dbReference type="Gene3D" id="2.60.40.1180">
    <property type="entry name" value="Golgi alpha-mannosidase II"/>
    <property type="match status" value="2"/>
</dbReference>
<dbReference type="SUPFAM" id="SSF51445">
    <property type="entry name" value="(Trans)glycosidases"/>
    <property type="match status" value="1"/>
</dbReference>
<dbReference type="SUPFAM" id="SSF74650">
    <property type="entry name" value="Galactose mutarotase-like"/>
    <property type="match status" value="1"/>
</dbReference>
<dbReference type="InterPro" id="IPR013780">
    <property type="entry name" value="Glyco_hydro_b"/>
</dbReference>
<evidence type="ECO:0000259" key="4">
    <source>
        <dbReference type="Pfam" id="PF13802"/>
    </source>
</evidence>
<evidence type="ECO:0000313" key="8">
    <source>
        <dbReference type="Proteomes" id="UP000766986"/>
    </source>
</evidence>
<dbReference type="Gene3D" id="3.20.20.80">
    <property type="entry name" value="Glycosidases"/>
    <property type="match status" value="1"/>
</dbReference>
<evidence type="ECO:0000313" key="7">
    <source>
        <dbReference type="EMBL" id="MBM6735554.1"/>
    </source>
</evidence>
<gene>
    <name evidence="7" type="ORF">H7U35_10025</name>
</gene>
<dbReference type="RefSeq" id="WP_205095750.1">
    <property type="nucleotide sequence ID" value="NZ_CAWVFH010000007.1"/>
</dbReference>
<protein>
    <submittedName>
        <fullName evidence="7">DUF5110 domain-containing protein</fullName>
    </submittedName>
</protein>
<dbReference type="SUPFAM" id="SSF51011">
    <property type="entry name" value="Glycosyl hydrolase domain"/>
    <property type="match status" value="1"/>
</dbReference>
<dbReference type="InterPro" id="IPR011013">
    <property type="entry name" value="Gal_mutarotase_sf_dom"/>
</dbReference>
<dbReference type="Pfam" id="PF21365">
    <property type="entry name" value="Glyco_hydro_31_3rd"/>
    <property type="match status" value="1"/>
</dbReference>
<dbReference type="Pfam" id="PF01055">
    <property type="entry name" value="Glyco_hydro_31_2nd"/>
    <property type="match status" value="1"/>
</dbReference>
<evidence type="ECO:0000259" key="6">
    <source>
        <dbReference type="Pfam" id="PF21365"/>
    </source>
</evidence>
<dbReference type="InterPro" id="IPR051816">
    <property type="entry name" value="Glycosyl_Hydrolase_31"/>
</dbReference>
<name>A0ABS2E1R1_9BACT</name>
<dbReference type="CDD" id="cd14752">
    <property type="entry name" value="GH31_N"/>
    <property type="match status" value="1"/>
</dbReference>
<evidence type="ECO:0000256" key="2">
    <source>
        <dbReference type="RuleBase" id="RU361185"/>
    </source>
</evidence>
<feature type="domain" description="DUF5110" evidence="5">
    <location>
        <begin position="645"/>
        <end position="699"/>
    </location>
</feature>
<dbReference type="InterPro" id="IPR033403">
    <property type="entry name" value="DUF5110"/>
</dbReference>
<reference evidence="7 8" key="1">
    <citation type="journal article" date="2021" name="Sci. Rep.">
        <title>The distribution of antibiotic resistance genes in chicken gut microbiota commensals.</title>
        <authorList>
            <person name="Juricova H."/>
            <person name="Matiasovicova J."/>
            <person name="Kubasova T."/>
            <person name="Cejkova D."/>
            <person name="Rychlik I."/>
        </authorList>
    </citation>
    <scope>NUCLEOTIDE SEQUENCE [LARGE SCALE GENOMIC DNA]</scope>
    <source>
        <strain evidence="7 8">An772</strain>
    </source>
</reference>
<evidence type="ECO:0000259" key="3">
    <source>
        <dbReference type="Pfam" id="PF01055"/>
    </source>
</evidence>
<dbReference type="InterPro" id="IPR000322">
    <property type="entry name" value="Glyco_hydro_31_TIM"/>
</dbReference>
<dbReference type="PANTHER" id="PTHR43863">
    <property type="entry name" value="HYDROLASE, PUTATIVE (AFU_ORTHOLOGUE AFUA_1G03140)-RELATED"/>
    <property type="match status" value="1"/>
</dbReference>
<proteinExistence type="inferred from homology"/>